<protein>
    <submittedName>
        <fullName evidence="2">Uncharacterized protein</fullName>
    </submittedName>
</protein>
<organism evidence="2 3">
    <name type="scientific">Sporothrix bragantina</name>
    <dbReference type="NCBI Taxonomy" id="671064"/>
    <lineage>
        <taxon>Eukaryota</taxon>
        <taxon>Fungi</taxon>
        <taxon>Dikarya</taxon>
        <taxon>Ascomycota</taxon>
        <taxon>Pezizomycotina</taxon>
        <taxon>Sordariomycetes</taxon>
        <taxon>Sordariomycetidae</taxon>
        <taxon>Ophiostomatales</taxon>
        <taxon>Ophiostomataceae</taxon>
        <taxon>Sporothrix</taxon>
    </lineage>
</organism>
<accession>A0ABP0CIT5</accession>
<gene>
    <name evidence="2" type="ORF">SBRCBS47491_008073</name>
</gene>
<feature type="compositionally biased region" description="Polar residues" evidence="1">
    <location>
        <begin position="1"/>
        <end position="10"/>
    </location>
</feature>
<evidence type="ECO:0000313" key="3">
    <source>
        <dbReference type="Proteomes" id="UP001642406"/>
    </source>
</evidence>
<reference evidence="2 3" key="1">
    <citation type="submission" date="2024-01" db="EMBL/GenBank/DDBJ databases">
        <authorList>
            <person name="Allen C."/>
            <person name="Tagirdzhanova G."/>
        </authorList>
    </citation>
    <scope>NUCLEOTIDE SEQUENCE [LARGE SCALE GENOMIC DNA]</scope>
</reference>
<keyword evidence="3" id="KW-1185">Reference proteome</keyword>
<dbReference type="EMBL" id="CAWUHC010000098">
    <property type="protein sequence ID" value="CAK7231863.1"/>
    <property type="molecule type" value="Genomic_DNA"/>
</dbReference>
<sequence length="340" mass="36229">MGTEQETNAQPRGEEDDGEAPPTYHYTQAEPPAYNDDDAGEGPSGGPSENPSRVVSMLLPLSSSDDAGVGSAARFGPDDILPPIVLVLDGQAIYSANAAAASSSSDATAPNITTANPHLYEVNRGITSQTAATAVIEFSRMEPRSKTPVPRSRHIYNLHHPPPTMMRASGSVYPYDGCFIVPAAAPTRKRGPLGLRRRGLARVGPVSASMADHWTAQPVDLHGWAELGHPPFVADAPALWDVKQVSGGAVKWMDSMGKDVAMEFDSEEAEPGAGAGAGGDRGKNGLPRLIVTASLRREDMDTLVALWCCRLWEKAVYANRGQVVKTKALPTAVHGWKKFR</sequence>
<name>A0ABP0CIT5_9PEZI</name>
<evidence type="ECO:0000256" key="1">
    <source>
        <dbReference type="SAM" id="MobiDB-lite"/>
    </source>
</evidence>
<feature type="region of interest" description="Disordered" evidence="1">
    <location>
        <begin position="142"/>
        <end position="161"/>
    </location>
</feature>
<feature type="region of interest" description="Disordered" evidence="1">
    <location>
        <begin position="1"/>
        <end position="53"/>
    </location>
</feature>
<dbReference type="Proteomes" id="UP001642406">
    <property type="component" value="Unassembled WGS sequence"/>
</dbReference>
<proteinExistence type="predicted"/>
<comment type="caution">
    <text evidence="2">The sequence shown here is derived from an EMBL/GenBank/DDBJ whole genome shotgun (WGS) entry which is preliminary data.</text>
</comment>
<evidence type="ECO:0000313" key="2">
    <source>
        <dbReference type="EMBL" id="CAK7231863.1"/>
    </source>
</evidence>